<dbReference type="SUPFAM" id="SSF55729">
    <property type="entry name" value="Acyl-CoA N-acyltransferases (Nat)"/>
    <property type="match status" value="1"/>
</dbReference>
<dbReference type="InterPro" id="IPR000182">
    <property type="entry name" value="GNAT_dom"/>
</dbReference>
<dbReference type="CDD" id="cd04301">
    <property type="entry name" value="NAT_SF"/>
    <property type="match status" value="1"/>
</dbReference>
<feature type="domain" description="N-acetyltransferase" evidence="1">
    <location>
        <begin position="17"/>
        <end position="175"/>
    </location>
</feature>
<organism evidence="2 3">
    <name type="scientific">Flavobacterium faecale</name>
    <dbReference type="NCBI Taxonomy" id="1355330"/>
    <lineage>
        <taxon>Bacteria</taxon>
        <taxon>Pseudomonadati</taxon>
        <taxon>Bacteroidota</taxon>
        <taxon>Flavobacteriia</taxon>
        <taxon>Flavobacteriales</taxon>
        <taxon>Flavobacteriaceae</taxon>
        <taxon>Flavobacterium</taxon>
    </lineage>
</organism>
<sequence length="175" mass="20253">MKNSTATTFPNFKSDRLVLRPLSDYDLQEIFLLRTDEVVNKYLNRKPCLTLEDAKEFITNTIEIVKSEKLNYWAIELIATKKIIGTICLFKVENKPDTCEMGYELLPSYHRLGIMSEAVAMVLSYAHETVRLQNIEAFVHQDNLQSIGLLQKFNFCKVSMQSKYNDGTLLYQLNL</sequence>
<name>A0A2S1L9U1_9FLAO</name>
<dbReference type="GO" id="GO:0016747">
    <property type="term" value="F:acyltransferase activity, transferring groups other than amino-acyl groups"/>
    <property type="evidence" value="ECO:0007669"/>
    <property type="project" value="InterPro"/>
</dbReference>
<proteinExistence type="predicted"/>
<evidence type="ECO:0000313" key="3">
    <source>
        <dbReference type="Proteomes" id="UP000244527"/>
    </source>
</evidence>
<dbReference type="InterPro" id="IPR016181">
    <property type="entry name" value="Acyl_CoA_acyltransferase"/>
</dbReference>
<evidence type="ECO:0000313" key="2">
    <source>
        <dbReference type="EMBL" id="AWG20523.1"/>
    </source>
</evidence>
<dbReference type="PANTHER" id="PTHR43792">
    <property type="entry name" value="GNAT FAMILY, PUTATIVE (AFU_ORTHOLOGUE AFUA_3G00765)-RELATED-RELATED"/>
    <property type="match status" value="1"/>
</dbReference>
<dbReference type="KEGG" id="ffa:FFWV33_02745"/>
<reference evidence="2 3" key="1">
    <citation type="submission" date="2017-04" db="EMBL/GenBank/DDBJ databases">
        <title>Compelte genome sequence of WV33.</title>
        <authorList>
            <person name="Lee P.C."/>
        </authorList>
    </citation>
    <scope>NUCLEOTIDE SEQUENCE [LARGE SCALE GENOMIC DNA]</scope>
    <source>
        <strain evidence="2 3">WV33</strain>
    </source>
</reference>
<dbReference type="Gene3D" id="3.40.630.30">
    <property type="match status" value="1"/>
</dbReference>
<dbReference type="EMBL" id="CP020918">
    <property type="protein sequence ID" value="AWG20523.1"/>
    <property type="molecule type" value="Genomic_DNA"/>
</dbReference>
<evidence type="ECO:0000259" key="1">
    <source>
        <dbReference type="PROSITE" id="PS51186"/>
    </source>
</evidence>
<keyword evidence="3" id="KW-1185">Reference proteome</keyword>
<dbReference type="RefSeq" id="WP_108739485.1">
    <property type="nucleotide sequence ID" value="NZ_CP020918.1"/>
</dbReference>
<dbReference type="OrthoDB" id="9811523at2"/>
<dbReference type="Pfam" id="PF13302">
    <property type="entry name" value="Acetyltransf_3"/>
    <property type="match status" value="1"/>
</dbReference>
<accession>A0A2S1L9U1</accession>
<gene>
    <name evidence="2" type="ORF">FFWV33_02745</name>
</gene>
<dbReference type="PROSITE" id="PS51186">
    <property type="entry name" value="GNAT"/>
    <property type="match status" value="1"/>
</dbReference>
<dbReference type="InterPro" id="IPR051531">
    <property type="entry name" value="N-acetyltransferase"/>
</dbReference>
<protein>
    <recommendedName>
        <fullName evidence="1">N-acetyltransferase domain-containing protein</fullName>
    </recommendedName>
</protein>
<dbReference type="AlphaFoldDB" id="A0A2S1L9U1"/>
<dbReference type="Proteomes" id="UP000244527">
    <property type="component" value="Chromosome"/>
</dbReference>